<reference evidence="1 2" key="1">
    <citation type="submission" date="2019-08" db="EMBL/GenBank/DDBJ databases">
        <title>In-depth cultivation of the pig gut microbiome towards novel bacterial diversity and tailored functional studies.</title>
        <authorList>
            <person name="Wylensek D."/>
            <person name="Hitch T.C.A."/>
            <person name="Clavel T."/>
        </authorList>
    </citation>
    <scope>NUCLEOTIDE SEQUENCE [LARGE SCALE GENOMIC DNA]</scope>
    <source>
        <strain evidence="1 2">WCA-389-WT-23D1</strain>
    </source>
</reference>
<dbReference type="CDD" id="cd06561">
    <property type="entry name" value="AlkD_like"/>
    <property type="match status" value="1"/>
</dbReference>
<evidence type="ECO:0000313" key="2">
    <source>
        <dbReference type="Proteomes" id="UP000429958"/>
    </source>
</evidence>
<dbReference type="AlphaFoldDB" id="A0A7X2TB89"/>
<dbReference type="RefSeq" id="WP_154471057.1">
    <property type="nucleotide sequence ID" value="NZ_DBEWUL010000019.1"/>
</dbReference>
<accession>A0A7X2TB89</accession>
<dbReference type="InterPro" id="IPR016024">
    <property type="entry name" value="ARM-type_fold"/>
</dbReference>
<evidence type="ECO:0000313" key="1">
    <source>
        <dbReference type="EMBL" id="MSS35664.1"/>
    </source>
</evidence>
<name>A0A7X2TB89_9CLOT</name>
<dbReference type="Proteomes" id="UP000429958">
    <property type="component" value="Unassembled WGS sequence"/>
</dbReference>
<dbReference type="EMBL" id="VUMD01000002">
    <property type="protein sequence ID" value="MSS35664.1"/>
    <property type="molecule type" value="Genomic_DNA"/>
</dbReference>
<dbReference type="Gene3D" id="1.25.10.90">
    <property type="match status" value="1"/>
</dbReference>
<sequence>MADKSIKEQSIREQYRTRLNGLTDPKYREFHRRLLPGVEGVLGVRTPELRRLARELLKDGWQAYISQVSDAWREKGQGEDGVYYDEIILWALCVCGGCKTWDTARSYVEEFIPAIDNWASCDLFCSSLKLSSRYKEEVWEFIQPYLLSGSEYELRFGLVMLLNHFAQRAYAKQALAAIDKIRHEGYYVKMAQAWAISVYFVKCQESTMDYLRNSHLDDWTYNKALQKITESCRVDQETKAAIRSMKRPVKTNSAVR</sequence>
<comment type="caution">
    <text evidence="1">The sequence shown here is derived from an EMBL/GenBank/DDBJ whole genome shotgun (WGS) entry which is preliminary data.</text>
</comment>
<dbReference type="SUPFAM" id="SSF48371">
    <property type="entry name" value="ARM repeat"/>
    <property type="match status" value="1"/>
</dbReference>
<keyword evidence="2" id="KW-1185">Reference proteome</keyword>
<dbReference type="InterPro" id="IPR014825">
    <property type="entry name" value="DNA_alkylation"/>
</dbReference>
<proteinExistence type="predicted"/>
<organism evidence="1 2">
    <name type="scientific">Clostridium porci</name>
    <dbReference type="NCBI Taxonomy" id="2605778"/>
    <lineage>
        <taxon>Bacteria</taxon>
        <taxon>Bacillati</taxon>
        <taxon>Bacillota</taxon>
        <taxon>Clostridia</taxon>
        <taxon>Eubacteriales</taxon>
        <taxon>Clostridiaceae</taxon>
        <taxon>Clostridium</taxon>
    </lineage>
</organism>
<dbReference type="PANTHER" id="PTHR34070">
    <property type="entry name" value="ARMADILLO-TYPE FOLD"/>
    <property type="match status" value="1"/>
</dbReference>
<gene>
    <name evidence="1" type="ORF">FYJ39_03490</name>
</gene>
<protein>
    <submittedName>
        <fullName evidence="1">DNA alkylation repair protein</fullName>
    </submittedName>
</protein>
<dbReference type="PANTHER" id="PTHR34070:SF1">
    <property type="entry name" value="DNA ALKYLATION REPAIR PROTEIN"/>
    <property type="match status" value="1"/>
</dbReference>
<dbReference type="Pfam" id="PF08713">
    <property type="entry name" value="DNA_alkylation"/>
    <property type="match status" value="1"/>
</dbReference>